<feature type="disulfide bond" evidence="1">
    <location>
        <begin position="261"/>
        <end position="270"/>
    </location>
</feature>
<dbReference type="OrthoDB" id="418245at2759"/>
<evidence type="ECO:0000256" key="2">
    <source>
        <dbReference type="SAM" id="SignalP"/>
    </source>
</evidence>
<evidence type="ECO:0000256" key="1">
    <source>
        <dbReference type="PROSITE-ProRule" id="PRU00076"/>
    </source>
</evidence>
<protein>
    <recommendedName>
        <fullName evidence="3">EGF-like domain-containing protein</fullName>
    </recommendedName>
</protein>
<dbReference type="Proteomes" id="UP000664859">
    <property type="component" value="Unassembled WGS sequence"/>
</dbReference>
<evidence type="ECO:0000259" key="3">
    <source>
        <dbReference type="PROSITE" id="PS50026"/>
    </source>
</evidence>
<comment type="caution">
    <text evidence="1">Lacks conserved residue(s) required for the propagation of feature annotation.</text>
</comment>
<feature type="domain" description="EGF-like" evidence="3">
    <location>
        <begin position="126"/>
        <end position="177"/>
    </location>
</feature>
<keyword evidence="2" id="KW-0732">Signal</keyword>
<reference evidence="4" key="1">
    <citation type="submission" date="2021-02" db="EMBL/GenBank/DDBJ databases">
        <title>First Annotated Genome of the Yellow-green Alga Tribonema minus.</title>
        <authorList>
            <person name="Mahan K.M."/>
        </authorList>
    </citation>
    <scope>NUCLEOTIDE SEQUENCE</scope>
    <source>
        <strain evidence="4">UTEX B ZZ1240</strain>
    </source>
</reference>
<proteinExistence type="predicted"/>
<dbReference type="SMART" id="SM00181">
    <property type="entry name" value="EGF"/>
    <property type="match status" value="2"/>
</dbReference>
<feature type="disulfide bond" evidence="1">
    <location>
        <begin position="167"/>
        <end position="176"/>
    </location>
</feature>
<gene>
    <name evidence="4" type="ORF">JKP88DRAFT_304169</name>
</gene>
<accession>A0A835ZA51</accession>
<dbReference type="PROSITE" id="PS00022">
    <property type="entry name" value="EGF_1"/>
    <property type="match status" value="2"/>
</dbReference>
<dbReference type="EMBL" id="JAFCMP010000068">
    <property type="protein sequence ID" value="KAG5188452.1"/>
    <property type="molecule type" value="Genomic_DNA"/>
</dbReference>
<comment type="caution">
    <text evidence="4">The sequence shown here is derived from an EMBL/GenBank/DDBJ whole genome shotgun (WGS) entry which is preliminary data.</text>
</comment>
<dbReference type="Pfam" id="PF00008">
    <property type="entry name" value="EGF"/>
    <property type="match status" value="1"/>
</dbReference>
<organism evidence="4 5">
    <name type="scientific">Tribonema minus</name>
    <dbReference type="NCBI Taxonomy" id="303371"/>
    <lineage>
        <taxon>Eukaryota</taxon>
        <taxon>Sar</taxon>
        <taxon>Stramenopiles</taxon>
        <taxon>Ochrophyta</taxon>
        <taxon>PX clade</taxon>
        <taxon>Xanthophyceae</taxon>
        <taxon>Tribonematales</taxon>
        <taxon>Tribonemataceae</taxon>
        <taxon>Tribonema</taxon>
    </lineage>
</organism>
<dbReference type="SUPFAM" id="SSF57196">
    <property type="entry name" value="EGF/Laminin"/>
    <property type="match status" value="1"/>
</dbReference>
<evidence type="ECO:0000313" key="4">
    <source>
        <dbReference type="EMBL" id="KAG5188452.1"/>
    </source>
</evidence>
<evidence type="ECO:0000313" key="5">
    <source>
        <dbReference type="Proteomes" id="UP000664859"/>
    </source>
</evidence>
<sequence>MKASCIFCVILAAGQSWSAVQAAFKFSDYFERELATTDASGTLPHPLHSISQNVNAYSLLTHHRPRSAARARSCAKCDDGKTCDADTPSECCGQRIAAALHKTHEFDSDMDMSCRDQAPPCILPPPVDPCAKNPCKNGGRCGVSHQAGNAAHLPNGGCLKPTVYCECAGGYAGKYCGVRCKGDTQPCGRGVDGYDSNHFTPDMKCCREGEECLAVDGRWGYATQCYAKNRPLRCDPNPCLHGGECAVVDTYGARTLHECRCTDKWTGTFCGTRVHRR</sequence>
<dbReference type="Gene3D" id="2.10.25.10">
    <property type="entry name" value="Laminin"/>
    <property type="match status" value="2"/>
</dbReference>
<feature type="chain" id="PRO_5032652437" description="EGF-like domain-containing protein" evidence="2">
    <location>
        <begin position="23"/>
        <end position="277"/>
    </location>
</feature>
<name>A0A835ZA51_9STRA</name>
<feature type="signal peptide" evidence="2">
    <location>
        <begin position="1"/>
        <end position="22"/>
    </location>
</feature>
<keyword evidence="1" id="KW-0245">EGF-like domain</keyword>
<dbReference type="PROSITE" id="PS50026">
    <property type="entry name" value="EGF_3"/>
    <property type="match status" value="2"/>
</dbReference>
<keyword evidence="5" id="KW-1185">Reference proteome</keyword>
<keyword evidence="1" id="KW-1015">Disulfide bond</keyword>
<dbReference type="InterPro" id="IPR000742">
    <property type="entry name" value="EGF"/>
</dbReference>
<dbReference type="AlphaFoldDB" id="A0A835ZA51"/>
<feature type="domain" description="EGF-like" evidence="3">
    <location>
        <begin position="230"/>
        <end position="271"/>
    </location>
</feature>